<keyword evidence="5" id="KW-0547">Nucleotide-binding</keyword>
<keyword evidence="9" id="KW-0812">Transmembrane</keyword>
<dbReference type="InterPro" id="IPR036890">
    <property type="entry name" value="HATPase_C_sf"/>
</dbReference>
<dbReference type="EMBL" id="JBHLUE010000034">
    <property type="protein sequence ID" value="MFC0568360.1"/>
    <property type="molecule type" value="Genomic_DNA"/>
</dbReference>
<gene>
    <name evidence="12" type="ORF">ACFFHU_30005</name>
</gene>
<evidence type="ECO:0000256" key="5">
    <source>
        <dbReference type="ARBA" id="ARBA00022741"/>
    </source>
</evidence>
<name>A0ABV6P5R1_9ACTN</name>
<keyword evidence="9" id="KW-0472">Membrane</keyword>
<accession>A0ABV6P5R1</accession>
<dbReference type="SUPFAM" id="SSF55874">
    <property type="entry name" value="ATPase domain of HSP90 chaperone/DNA topoisomerase II/histidine kinase"/>
    <property type="match status" value="1"/>
</dbReference>
<feature type="transmembrane region" description="Helical" evidence="9">
    <location>
        <begin position="27"/>
        <end position="46"/>
    </location>
</feature>
<evidence type="ECO:0000256" key="8">
    <source>
        <dbReference type="ARBA" id="ARBA00023012"/>
    </source>
</evidence>
<sequence>MTTTVATPPAARVPSSTLRQLAVDSGYVLLGLPLAVASFIVLIAGLSIGAGLAVTVIGLPVIAGTLYAARALADVERLRMAPILGRPPVRPEYRGTPANSGVWRRIVTPIIDPQSWLDLAYGILTFVVSIITAVITLVWWAGAVGGSLYWAWDWALPHPPDNQDLAELMGLGDSAGARIGLNTAIGVFFLITLPLIVRGCALLRANLGRGLLTGMAEMRDRITVLERQKAAAASAEATALRRLERDIHDGPQQRLVRLAMDLGRAQQQLAEDPEAARRTLDEAVAQTRETLAELRALSRGIAPPILVDRGLPSALAALAGRGVIPIELTVDPRLSTDGVRLDPLIESTAYFVVAEALTNVAKHSRATDCQLSVRVQGSRLIVEVADNGTGGAHVAKGHGLAGIADRVTAADGVLSVHSPSGGPTMLRADLPARPVGG</sequence>
<feature type="transmembrane region" description="Helical" evidence="9">
    <location>
        <begin position="119"/>
        <end position="152"/>
    </location>
</feature>
<evidence type="ECO:0000256" key="6">
    <source>
        <dbReference type="ARBA" id="ARBA00022777"/>
    </source>
</evidence>
<evidence type="ECO:0000256" key="9">
    <source>
        <dbReference type="SAM" id="Phobius"/>
    </source>
</evidence>
<evidence type="ECO:0000256" key="3">
    <source>
        <dbReference type="ARBA" id="ARBA00022553"/>
    </source>
</evidence>
<evidence type="ECO:0000256" key="7">
    <source>
        <dbReference type="ARBA" id="ARBA00022840"/>
    </source>
</evidence>
<proteinExistence type="predicted"/>
<dbReference type="GO" id="GO:0016301">
    <property type="term" value="F:kinase activity"/>
    <property type="evidence" value="ECO:0007669"/>
    <property type="project" value="UniProtKB-KW"/>
</dbReference>
<evidence type="ECO:0000313" key="12">
    <source>
        <dbReference type="EMBL" id="MFC0568360.1"/>
    </source>
</evidence>
<organism evidence="12 13">
    <name type="scientific">Plantactinospora siamensis</name>
    <dbReference type="NCBI Taxonomy" id="555372"/>
    <lineage>
        <taxon>Bacteria</taxon>
        <taxon>Bacillati</taxon>
        <taxon>Actinomycetota</taxon>
        <taxon>Actinomycetes</taxon>
        <taxon>Micromonosporales</taxon>
        <taxon>Micromonosporaceae</taxon>
        <taxon>Plantactinospora</taxon>
    </lineage>
</organism>
<protein>
    <recommendedName>
        <fullName evidence="2">histidine kinase</fullName>
        <ecNumber evidence="2">2.7.13.3</ecNumber>
    </recommendedName>
</protein>
<evidence type="ECO:0000256" key="2">
    <source>
        <dbReference type="ARBA" id="ARBA00012438"/>
    </source>
</evidence>
<evidence type="ECO:0000259" key="11">
    <source>
        <dbReference type="Pfam" id="PF13796"/>
    </source>
</evidence>
<keyword evidence="9" id="KW-1133">Transmembrane helix</keyword>
<dbReference type="Gene3D" id="3.30.565.10">
    <property type="entry name" value="Histidine kinase-like ATPase, C-terminal domain"/>
    <property type="match status" value="1"/>
</dbReference>
<dbReference type="CDD" id="cd16917">
    <property type="entry name" value="HATPase_UhpB-NarQ-NarX-like"/>
    <property type="match status" value="1"/>
</dbReference>
<keyword evidence="8" id="KW-0902">Two-component regulatory system</keyword>
<keyword evidence="7" id="KW-0067">ATP-binding</keyword>
<dbReference type="Proteomes" id="UP001589894">
    <property type="component" value="Unassembled WGS sequence"/>
</dbReference>
<dbReference type="InterPro" id="IPR011712">
    <property type="entry name" value="Sig_transdc_His_kin_sub3_dim/P"/>
</dbReference>
<evidence type="ECO:0000259" key="10">
    <source>
        <dbReference type="Pfam" id="PF07730"/>
    </source>
</evidence>
<comment type="caution">
    <text evidence="12">The sequence shown here is derived from an EMBL/GenBank/DDBJ whole genome shotgun (WGS) entry which is preliminary data.</text>
</comment>
<feature type="domain" description="Signal transduction histidine kinase subgroup 3 dimerisation and phosphoacceptor" evidence="10">
    <location>
        <begin position="241"/>
        <end position="304"/>
    </location>
</feature>
<dbReference type="InterPro" id="IPR050482">
    <property type="entry name" value="Sensor_HK_TwoCompSys"/>
</dbReference>
<feature type="transmembrane region" description="Helical" evidence="9">
    <location>
        <begin position="179"/>
        <end position="197"/>
    </location>
</feature>
<keyword evidence="3" id="KW-0597">Phosphoprotein</keyword>
<evidence type="ECO:0000256" key="1">
    <source>
        <dbReference type="ARBA" id="ARBA00000085"/>
    </source>
</evidence>
<dbReference type="Gene3D" id="1.20.5.1930">
    <property type="match status" value="1"/>
</dbReference>
<comment type="catalytic activity">
    <reaction evidence="1">
        <text>ATP + protein L-histidine = ADP + protein N-phospho-L-histidine.</text>
        <dbReference type="EC" id="2.7.13.3"/>
    </reaction>
</comment>
<evidence type="ECO:0000256" key="4">
    <source>
        <dbReference type="ARBA" id="ARBA00022679"/>
    </source>
</evidence>
<dbReference type="PANTHER" id="PTHR24421">
    <property type="entry name" value="NITRATE/NITRITE SENSOR PROTEIN NARX-RELATED"/>
    <property type="match status" value="1"/>
</dbReference>
<dbReference type="Pfam" id="PF13796">
    <property type="entry name" value="Sensor"/>
    <property type="match status" value="1"/>
</dbReference>
<keyword evidence="6 12" id="KW-0418">Kinase</keyword>
<keyword evidence="13" id="KW-1185">Reference proteome</keyword>
<feature type="transmembrane region" description="Helical" evidence="9">
    <location>
        <begin position="52"/>
        <end position="73"/>
    </location>
</feature>
<dbReference type="EC" id="2.7.13.3" evidence="2"/>
<feature type="domain" description="Putative sensor" evidence="11">
    <location>
        <begin position="27"/>
        <end position="212"/>
    </location>
</feature>
<dbReference type="RefSeq" id="WP_377343852.1">
    <property type="nucleotide sequence ID" value="NZ_JBHLUE010000034.1"/>
</dbReference>
<dbReference type="Pfam" id="PF07730">
    <property type="entry name" value="HisKA_3"/>
    <property type="match status" value="1"/>
</dbReference>
<dbReference type="InterPro" id="IPR025828">
    <property type="entry name" value="Put_sensor_dom"/>
</dbReference>
<keyword evidence="4" id="KW-0808">Transferase</keyword>
<reference evidence="12 13" key="1">
    <citation type="submission" date="2024-09" db="EMBL/GenBank/DDBJ databases">
        <authorList>
            <person name="Sun Q."/>
            <person name="Mori K."/>
        </authorList>
    </citation>
    <scope>NUCLEOTIDE SEQUENCE [LARGE SCALE GENOMIC DNA]</scope>
    <source>
        <strain evidence="12 13">TBRC 2205</strain>
    </source>
</reference>
<dbReference type="PANTHER" id="PTHR24421:SF10">
    <property type="entry name" value="NITRATE_NITRITE SENSOR PROTEIN NARQ"/>
    <property type="match status" value="1"/>
</dbReference>
<evidence type="ECO:0000313" key="13">
    <source>
        <dbReference type="Proteomes" id="UP001589894"/>
    </source>
</evidence>